<dbReference type="EMBL" id="AP027370">
    <property type="protein sequence ID" value="BDY11817.1"/>
    <property type="molecule type" value="Genomic_DNA"/>
</dbReference>
<protein>
    <recommendedName>
        <fullName evidence="3">Ribbon-helix-helix protein CopG domain-containing protein</fullName>
    </recommendedName>
</protein>
<dbReference type="RefSeq" id="WP_286337033.1">
    <property type="nucleotide sequence ID" value="NZ_AP027370.1"/>
</dbReference>
<organism evidence="1 2">
    <name type="scientific">Hydrogenimonas cancrithermarum</name>
    <dbReference type="NCBI Taxonomy" id="2993563"/>
    <lineage>
        <taxon>Bacteria</taxon>
        <taxon>Pseudomonadati</taxon>
        <taxon>Campylobacterota</taxon>
        <taxon>Epsilonproteobacteria</taxon>
        <taxon>Campylobacterales</taxon>
        <taxon>Hydrogenimonadaceae</taxon>
        <taxon>Hydrogenimonas</taxon>
    </lineage>
</organism>
<evidence type="ECO:0008006" key="3">
    <source>
        <dbReference type="Google" id="ProtNLM"/>
    </source>
</evidence>
<evidence type="ECO:0000313" key="1">
    <source>
        <dbReference type="EMBL" id="BDY11817.1"/>
    </source>
</evidence>
<keyword evidence="2" id="KW-1185">Reference proteome</keyword>
<sequence length="58" mass="6811">MAEKTIDLEVKVTMEEMKKIGEFCREQNVNFSEWMRGLALREIERKAKEKAQKCTSTS</sequence>
<dbReference type="Proteomes" id="UP001321445">
    <property type="component" value="Chromosome"/>
</dbReference>
<evidence type="ECO:0000313" key="2">
    <source>
        <dbReference type="Proteomes" id="UP001321445"/>
    </source>
</evidence>
<proteinExistence type="predicted"/>
<accession>A0ABM8FKF7</accession>
<gene>
    <name evidence="1" type="ORF">HCR_01290</name>
</gene>
<reference evidence="1 2" key="1">
    <citation type="submission" date="2023-03" db="EMBL/GenBank/DDBJ databases">
        <title>Description of Hydrogenimonas sp. ISO32.</title>
        <authorList>
            <person name="Mino S."/>
            <person name="Fukazawa S."/>
            <person name="Sawabe T."/>
        </authorList>
    </citation>
    <scope>NUCLEOTIDE SEQUENCE [LARGE SCALE GENOMIC DNA]</scope>
    <source>
        <strain evidence="1 2">ISO32</strain>
    </source>
</reference>
<name>A0ABM8FKF7_9BACT</name>